<dbReference type="KEGG" id="dqu:106751209"/>
<feature type="compositionally biased region" description="Basic and acidic residues" evidence="13">
    <location>
        <begin position="328"/>
        <end position="348"/>
    </location>
</feature>
<keyword evidence="10" id="KW-0539">Nucleus</keyword>
<feature type="compositionally biased region" description="Basic residues" evidence="13">
    <location>
        <begin position="54"/>
        <end position="66"/>
    </location>
</feature>
<organism evidence="15 16">
    <name type="scientific">Dinoponera quadriceps</name>
    <name type="common">South American ant</name>
    <dbReference type="NCBI Taxonomy" id="609295"/>
    <lineage>
        <taxon>Eukaryota</taxon>
        <taxon>Metazoa</taxon>
        <taxon>Ecdysozoa</taxon>
        <taxon>Arthropoda</taxon>
        <taxon>Hexapoda</taxon>
        <taxon>Insecta</taxon>
        <taxon>Pterygota</taxon>
        <taxon>Neoptera</taxon>
        <taxon>Endopterygota</taxon>
        <taxon>Hymenoptera</taxon>
        <taxon>Apocrita</taxon>
        <taxon>Aculeata</taxon>
        <taxon>Formicoidea</taxon>
        <taxon>Formicidae</taxon>
        <taxon>Ponerinae</taxon>
        <taxon>Ponerini</taxon>
        <taxon>Dinoponera</taxon>
    </lineage>
</organism>
<feature type="compositionally biased region" description="Basic and acidic residues" evidence="13">
    <location>
        <begin position="624"/>
        <end position="635"/>
    </location>
</feature>
<feature type="region of interest" description="Disordered" evidence="13">
    <location>
        <begin position="962"/>
        <end position="1006"/>
    </location>
</feature>
<evidence type="ECO:0000259" key="14">
    <source>
        <dbReference type="Pfam" id="PF18876"/>
    </source>
</evidence>
<keyword evidence="6" id="KW-0562">Pair-rule protein</keyword>
<evidence type="ECO:0000256" key="7">
    <source>
        <dbReference type="ARBA" id="ARBA00023015"/>
    </source>
</evidence>
<feature type="compositionally biased region" description="Polar residues" evidence="13">
    <location>
        <begin position="977"/>
        <end position="987"/>
    </location>
</feature>
<dbReference type="InterPro" id="IPR043640">
    <property type="entry name" value="AF4/FMR2_CHD"/>
</dbReference>
<comment type="subcellular location">
    <subcellularLocation>
        <location evidence="1">Nucleus</location>
    </subcellularLocation>
</comment>
<feature type="compositionally biased region" description="Low complexity" evidence="13">
    <location>
        <begin position="467"/>
        <end position="486"/>
    </location>
</feature>
<keyword evidence="15" id="KW-1185">Reference proteome</keyword>
<keyword evidence="8" id="KW-0238">DNA-binding</keyword>
<dbReference type="OrthoDB" id="6382204at2759"/>
<evidence type="ECO:0000256" key="10">
    <source>
        <dbReference type="ARBA" id="ARBA00023242"/>
    </source>
</evidence>
<evidence type="ECO:0000256" key="4">
    <source>
        <dbReference type="ARBA" id="ARBA00022473"/>
    </source>
</evidence>
<dbReference type="GO" id="GO:0032783">
    <property type="term" value="C:super elongation complex"/>
    <property type="evidence" value="ECO:0007669"/>
    <property type="project" value="TreeGrafter"/>
</dbReference>
<feature type="compositionally biased region" description="Polar residues" evidence="13">
    <location>
        <begin position="901"/>
        <end position="910"/>
    </location>
</feature>
<feature type="compositionally biased region" description="Basic and acidic residues" evidence="13">
    <location>
        <begin position="859"/>
        <end position="868"/>
    </location>
</feature>
<feature type="compositionally biased region" description="Basic residues" evidence="13">
    <location>
        <begin position="781"/>
        <end position="797"/>
    </location>
</feature>
<feature type="compositionally biased region" description="Low complexity" evidence="13">
    <location>
        <begin position="920"/>
        <end position="930"/>
    </location>
</feature>
<feature type="compositionally biased region" description="Acidic residues" evidence="13">
    <location>
        <begin position="487"/>
        <end position="496"/>
    </location>
</feature>
<proteinExistence type="inferred from homology"/>
<feature type="compositionally biased region" description="Basic residues" evidence="13">
    <location>
        <begin position="636"/>
        <end position="647"/>
    </location>
</feature>
<feature type="compositionally biased region" description="Low complexity" evidence="13">
    <location>
        <begin position="728"/>
        <end position="741"/>
    </location>
</feature>
<feature type="compositionally biased region" description="Basic and acidic residues" evidence="13">
    <location>
        <begin position="965"/>
        <end position="975"/>
    </location>
</feature>
<dbReference type="PANTHER" id="PTHR10528">
    <property type="entry name" value="AF4/FMR2 FAMILY MEMBER"/>
    <property type="match status" value="1"/>
</dbReference>
<dbReference type="RefSeq" id="XP_014487529.1">
    <property type="nucleotide sequence ID" value="XM_014632043.1"/>
</dbReference>
<feature type="compositionally biased region" description="Low complexity" evidence="13">
    <location>
        <begin position="168"/>
        <end position="192"/>
    </location>
</feature>
<feature type="compositionally biased region" description="Basic and acidic residues" evidence="13">
    <location>
        <begin position="561"/>
        <end position="592"/>
    </location>
</feature>
<feature type="domain" description="AF4/FMR2 C-terminal homology" evidence="14">
    <location>
        <begin position="1162"/>
        <end position="1431"/>
    </location>
</feature>
<gene>
    <name evidence="16" type="primary">LOC106751209</name>
</gene>
<evidence type="ECO:0000256" key="12">
    <source>
        <dbReference type="ARBA" id="ARBA00032149"/>
    </source>
</evidence>
<feature type="compositionally biased region" description="Polar residues" evidence="13">
    <location>
        <begin position="1291"/>
        <end position="1306"/>
    </location>
</feature>
<keyword evidence="5" id="KW-0597">Phosphoprotein</keyword>
<evidence type="ECO:0000256" key="8">
    <source>
        <dbReference type="ARBA" id="ARBA00023125"/>
    </source>
</evidence>
<sequence length="1432" mass="154486">MPSPGGYYDERNPLLKGTLSSVDRDRLRERERQARAAMSVQAEQAGAGGGSDPRHHHHSHHNHAHSNLHASSSSLFRAPVRVNSDNQDRTTHEIQLKLGNYSLVRHLLDDPKRLIGIDGIPPSPAPITPSSPNPSAYKSGSSSRSSPAPQEFKKPGGLRANISSSTTSGASIPGASGNSASGASTSSHQRSGFVKPADGKLPHVSRGCYPSHAVKHAGNSGNDHRNHGLPPAKAGPPSHSSSSVIAAGSRIHTFGERLPRLPLDNASNSRYEPVENSTDVENILKEMTVPLTPLTAIAQTPRKELESKFTFNTHLPRLADFPVMELPKQQRERHATSRPSADLEKDLSLSEDSEDEADKEISTRAARETRSPELSVKLATPVMLAMAPAPPPVAPMSPMGISPMRMSPPQTLSPHRYLSPPKQVTATPIPEAVLSSPAADPPPPKCSPPATLPSHHQRPPSPPGQAPPSSGSASSSSDSSGDSGSDSSDDSEDDDDRSAAQPTKGPSTPPSVSPKLDNLVEEPPPAMEESKRRWDLSSFFNKTAAVQHGEQNPETKPVQDNARREGTPEAATKETRPHREQPHDWKLDEALKRTHNATIISLLSDSDHQSDQGKSQLAEGNRSQTEKTTKVADNKKRGRPRKSIKSPKRNERTPDENLKGGKSRSRTRVVNNNNSNNNNNNSVKKKQPKSKATLATSDDNSDSDSRSQGVSSGGSISDHQTTNNVPAVVVASKRSRLSVSSSDEDSASNRKNNSASENESARWRGVAIKRNNKLTDSPKKQDKRKSSTKAKPRRPRSRMNNGDSDSESGSELSRSNRIQVARVPPRPRAPLTRATSVDNSDSDNGHAPKLQEEDAGNVQDKKKSDTLRKLFSSSKGGGKGGGKGGKGGKGGGKCGIYVEEYTSSMNTPTGGDSPYKRPSSRTSSGSAAHSFPPLTYGVNGVPRLICKIDLNKLPHNCVSQLSRGQELRQRTELPDTRPSSRQASNLAAQARPPTPEEGEIVDASPSQQVIHHTDGLLGDGDVRTRTVITAELMSSDSKSGGSAMLGGAAGGGAAVGGSGASGASIGGNALKRKHSPSCGSMASLSTVCLDAKAKGSVERDRKRRKREHPEKDGLPSRSSSSQSDIQPTNHERDEKLNTALLPPPPRPQRIYYSYFNTHNDVLEDQERDQNQYLTEAKRLKHSADEECELTAQGMLYLEAVLYFLLTGHAMESDPVTERASFTMYKDTLSLIKYISSKFKSQPNDSSENSIHNKLAILSLWCQSLIYLKLFKMRKQDLKEYQKIINEYHQKASQSAQTPQAMQQEGQATPSLSPTPSPAGSVGSVGSQSSGYSSGELVNRGAANQNPIPPVVPPVPFISVPLAVHNAMAKQSHQFSFLINCHDLWDQANAMVTDNHRDFFIELDEKLGPLTLKSSLRDLVRYVQAGIKKLRAL</sequence>
<feature type="compositionally biased region" description="Acidic residues" evidence="13">
    <location>
        <begin position="349"/>
        <end position="358"/>
    </location>
</feature>
<comment type="similarity">
    <text evidence="2">Belongs to the AF4 family.</text>
</comment>
<feature type="compositionally biased region" description="Basic and acidic residues" evidence="13">
    <location>
        <begin position="843"/>
        <end position="852"/>
    </location>
</feature>
<feature type="compositionally biased region" description="Gly residues" evidence="13">
    <location>
        <begin position="875"/>
        <end position="894"/>
    </location>
</feature>
<evidence type="ECO:0000313" key="15">
    <source>
        <dbReference type="Proteomes" id="UP000515204"/>
    </source>
</evidence>
<accession>A0A6P3YC44</accession>
<dbReference type="GeneID" id="106751209"/>
<dbReference type="Proteomes" id="UP000515204">
    <property type="component" value="Unplaced"/>
</dbReference>
<feature type="region of interest" description="Disordered" evidence="13">
    <location>
        <begin position="1092"/>
        <end position="1145"/>
    </location>
</feature>
<feature type="region of interest" description="Disordered" evidence="13">
    <location>
        <begin position="1291"/>
        <end position="1339"/>
    </location>
</feature>
<evidence type="ECO:0000256" key="5">
    <source>
        <dbReference type="ARBA" id="ARBA00022553"/>
    </source>
</evidence>
<evidence type="ECO:0000256" key="11">
    <source>
        <dbReference type="ARBA" id="ARBA00024653"/>
    </source>
</evidence>
<evidence type="ECO:0000256" key="6">
    <source>
        <dbReference type="ARBA" id="ARBA00022788"/>
    </source>
</evidence>
<feature type="compositionally biased region" description="Basic and acidic residues" evidence="13">
    <location>
        <begin position="648"/>
        <end position="659"/>
    </location>
</feature>
<name>A0A6P3YC44_DINQU</name>
<feature type="compositionally biased region" description="Pro residues" evidence="13">
    <location>
        <begin position="121"/>
        <end position="132"/>
    </location>
</feature>
<evidence type="ECO:0000313" key="16">
    <source>
        <dbReference type="RefSeq" id="XP_014487529.1"/>
    </source>
</evidence>
<feature type="region of interest" description="Disordered" evidence="13">
    <location>
        <begin position="327"/>
        <end position="934"/>
    </location>
</feature>
<feature type="compositionally biased region" description="Pro residues" evidence="13">
    <location>
        <begin position="439"/>
        <end position="451"/>
    </location>
</feature>
<evidence type="ECO:0000256" key="1">
    <source>
        <dbReference type="ARBA" id="ARBA00004123"/>
    </source>
</evidence>
<keyword evidence="4" id="KW-0217">Developmental protein</keyword>
<dbReference type="Gene3D" id="6.10.250.2670">
    <property type="match status" value="1"/>
</dbReference>
<dbReference type="GO" id="GO:0007366">
    <property type="term" value="P:periodic partitioning by pair rule gene"/>
    <property type="evidence" value="ECO:0007669"/>
    <property type="project" value="UniProtKB-KW"/>
</dbReference>
<evidence type="ECO:0000256" key="9">
    <source>
        <dbReference type="ARBA" id="ARBA00023163"/>
    </source>
</evidence>
<evidence type="ECO:0000256" key="2">
    <source>
        <dbReference type="ARBA" id="ARBA00007354"/>
    </source>
</evidence>
<feature type="compositionally biased region" description="Low complexity" evidence="13">
    <location>
        <begin position="230"/>
        <end position="249"/>
    </location>
</feature>
<feature type="compositionally biased region" description="Low complexity" evidence="13">
    <location>
        <begin position="133"/>
        <end position="146"/>
    </location>
</feature>
<dbReference type="CTD" id="33496"/>
<feature type="compositionally biased region" description="Low complexity" evidence="13">
    <location>
        <begin position="1307"/>
        <end position="1334"/>
    </location>
</feature>
<evidence type="ECO:0000256" key="13">
    <source>
        <dbReference type="SAM" id="MobiDB-lite"/>
    </source>
</evidence>
<dbReference type="GO" id="GO:0010468">
    <property type="term" value="P:regulation of gene expression"/>
    <property type="evidence" value="ECO:0007669"/>
    <property type="project" value="InterPro"/>
</dbReference>
<dbReference type="GO" id="GO:0003677">
    <property type="term" value="F:DNA binding"/>
    <property type="evidence" value="ECO:0007669"/>
    <property type="project" value="UniProtKB-KW"/>
</dbReference>
<dbReference type="PANTHER" id="PTHR10528:SF17">
    <property type="entry name" value="AF4_FMR2 FAMILY MEMBER LILLI"/>
    <property type="match status" value="1"/>
</dbReference>
<dbReference type="Pfam" id="PF18876">
    <property type="entry name" value="AFF4_CHD"/>
    <property type="match status" value="1"/>
</dbReference>
<comment type="function">
    <text evidence="11">Has a role in transcriptional regulation. Acts in parallel with the Ras/MAPK and the PI3K/PKB pathways in the control of cell identity and cellular growth. Essential for regulation of the cytoskeleton and cell growth but not for cell proliferation or growth rate. Required specifically for the microtubule-based basal transport of lipid droplets. Plays a partially redundant function downstream of Raf in cell fate specification in the developing eye. Pair-rule protein that regulates embryonic cellularization, gastrulation and segmentation.</text>
</comment>
<evidence type="ECO:0000256" key="3">
    <source>
        <dbReference type="ARBA" id="ARBA00021888"/>
    </source>
</evidence>
<keyword evidence="9" id="KW-0804">Transcription</keyword>
<protein>
    <recommendedName>
        <fullName evidence="3">AF4/FMR2 family member lilli</fullName>
    </recommendedName>
    <alternativeName>
        <fullName evidence="12">Protein lilliputian</fullName>
    </alternativeName>
</protein>
<dbReference type="InterPro" id="IPR007797">
    <property type="entry name" value="AF4/FMR2"/>
</dbReference>
<feature type="compositionally biased region" description="Polar residues" evidence="13">
    <location>
        <begin position="749"/>
        <end position="758"/>
    </location>
</feature>
<feature type="compositionally biased region" description="Polar residues" evidence="13">
    <location>
        <begin position="265"/>
        <end position="277"/>
    </location>
</feature>
<feature type="compositionally biased region" description="Basic and acidic residues" evidence="13">
    <location>
        <begin position="22"/>
        <end position="34"/>
    </location>
</feature>
<feature type="compositionally biased region" description="Low complexity" evidence="13">
    <location>
        <begin position="706"/>
        <end position="718"/>
    </location>
</feature>
<feature type="compositionally biased region" description="Low complexity" evidence="13">
    <location>
        <begin position="801"/>
        <end position="835"/>
    </location>
</feature>
<feature type="compositionally biased region" description="Basic and acidic residues" evidence="13">
    <location>
        <begin position="359"/>
        <end position="371"/>
    </location>
</feature>
<feature type="region of interest" description="Disordered" evidence="13">
    <location>
        <begin position="119"/>
        <end position="277"/>
    </location>
</feature>
<keyword evidence="7" id="KW-0805">Transcription regulation</keyword>
<feature type="compositionally biased region" description="Low complexity" evidence="13">
    <location>
        <begin position="668"/>
        <end position="682"/>
    </location>
</feature>
<feature type="region of interest" description="Disordered" evidence="13">
    <location>
        <begin position="1"/>
        <end position="71"/>
    </location>
</feature>
<reference evidence="16" key="1">
    <citation type="submission" date="2025-08" db="UniProtKB">
        <authorList>
            <consortium name="RefSeq"/>
        </authorList>
    </citation>
    <scope>IDENTIFICATION</scope>
</reference>